<feature type="domain" description="Sulfatase N-terminal" evidence="1">
    <location>
        <begin position="5"/>
        <end position="318"/>
    </location>
</feature>
<evidence type="ECO:0000313" key="3">
    <source>
        <dbReference type="Proteomes" id="UP001596547"/>
    </source>
</evidence>
<evidence type="ECO:0000313" key="2">
    <source>
        <dbReference type="EMBL" id="MFC7316154.1"/>
    </source>
</evidence>
<dbReference type="GeneID" id="79314132"/>
<evidence type="ECO:0000259" key="1">
    <source>
        <dbReference type="Pfam" id="PF00884"/>
    </source>
</evidence>
<dbReference type="Proteomes" id="UP001596547">
    <property type="component" value="Unassembled WGS sequence"/>
</dbReference>
<dbReference type="CDD" id="cd16148">
    <property type="entry name" value="sulfatase_like"/>
    <property type="match status" value="1"/>
</dbReference>
<dbReference type="InterPro" id="IPR017850">
    <property type="entry name" value="Alkaline_phosphatase_core_sf"/>
</dbReference>
<organism evidence="2 3">
    <name type="scientific">Halomarina halobia</name>
    <dbReference type="NCBI Taxonomy" id="3033386"/>
    <lineage>
        <taxon>Archaea</taxon>
        <taxon>Methanobacteriati</taxon>
        <taxon>Methanobacteriota</taxon>
        <taxon>Stenosarchaea group</taxon>
        <taxon>Halobacteria</taxon>
        <taxon>Halobacteriales</taxon>
        <taxon>Natronomonadaceae</taxon>
        <taxon>Halomarina</taxon>
    </lineage>
</organism>
<dbReference type="PANTHER" id="PTHR43751:SF3">
    <property type="entry name" value="SULFATASE N-TERMINAL DOMAIN-CONTAINING PROTEIN"/>
    <property type="match status" value="1"/>
</dbReference>
<dbReference type="AlphaFoldDB" id="A0ABD6A6C3"/>
<dbReference type="RefSeq" id="WP_276304580.1">
    <property type="nucleotide sequence ID" value="NZ_CP119992.1"/>
</dbReference>
<dbReference type="InterPro" id="IPR052701">
    <property type="entry name" value="GAG_Ulvan_Degrading_Sulfatases"/>
</dbReference>
<dbReference type="PANTHER" id="PTHR43751">
    <property type="entry name" value="SULFATASE"/>
    <property type="match status" value="1"/>
</dbReference>
<dbReference type="InterPro" id="IPR000917">
    <property type="entry name" value="Sulfatase_N"/>
</dbReference>
<name>A0ABD6A6C3_9EURY</name>
<dbReference type="Pfam" id="PF00884">
    <property type="entry name" value="Sulfatase"/>
    <property type="match status" value="1"/>
</dbReference>
<dbReference type="EMBL" id="JBHTBF010000002">
    <property type="protein sequence ID" value="MFC7316154.1"/>
    <property type="molecule type" value="Genomic_DNA"/>
</dbReference>
<reference evidence="2 3" key="1">
    <citation type="journal article" date="2019" name="Int. J. Syst. Evol. Microbiol.">
        <title>The Global Catalogue of Microorganisms (GCM) 10K type strain sequencing project: providing services to taxonomists for standard genome sequencing and annotation.</title>
        <authorList>
            <consortium name="The Broad Institute Genomics Platform"/>
            <consortium name="The Broad Institute Genome Sequencing Center for Infectious Disease"/>
            <person name="Wu L."/>
            <person name="Ma J."/>
        </authorList>
    </citation>
    <scope>NUCLEOTIDE SEQUENCE [LARGE SCALE GENOMIC DNA]</scope>
    <source>
        <strain evidence="2 3">PSR21</strain>
    </source>
</reference>
<sequence>MSDPRNVILVTVDSLRADRCGLDGDDGRRTPALAALAEEGLTFENAIAPAAATNGSAYSFLTGEYPIERPATDSTKAALREHMLSRDTLADRLSRRGYTTAAFTANPWTSRYFDFDVGFDYFEDFMDEDATESFISEGTPDSKATFLLVQALNWWQGQDMFMSWEAFYDDILDWLTDAPEPYFLWVFLVDSHMPYLPPKGYRSQSLARTYAANAWLYSGRDITPGSWVHDALVTAYDDTVRYTDAFLDRLTRDVGDDPLVMVHADHGEAFGERGRYGHGYELEEPIAHVPLVVANGPTGRVETPFSLFDLPELVLGLATDPEFDPERAFDAPFARGRTGHPQRILRARDWKYATSPVEERLVRLDEDRTPIENEELLALCRAVTDQWAAGDEERGRITAAATEVAEELPV</sequence>
<gene>
    <name evidence="2" type="ORF">ACFQPE_05000</name>
</gene>
<protein>
    <submittedName>
        <fullName evidence="2">Sulfatase</fullName>
    </submittedName>
</protein>
<dbReference type="Gene3D" id="3.40.720.10">
    <property type="entry name" value="Alkaline Phosphatase, subunit A"/>
    <property type="match status" value="1"/>
</dbReference>
<keyword evidence="3" id="KW-1185">Reference proteome</keyword>
<comment type="caution">
    <text evidence="2">The sequence shown here is derived from an EMBL/GenBank/DDBJ whole genome shotgun (WGS) entry which is preliminary data.</text>
</comment>
<accession>A0ABD6A6C3</accession>
<dbReference type="SUPFAM" id="SSF53649">
    <property type="entry name" value="Alkaline phosphatase-like"/>
    <property type="match status" value="1"/>
</dbReference>
<proteinExistence type="predicted"/>